<dbReference type="EMBL" id="JAILXK010000001">
    <property type="protein sequence ID" value="MBY4636367.1"/>
    <property type="molecule type" value="Genomic_DNA"/>
</dbReference>
<proteinExistence type="predicted"/>
<protein>
    <submittedName>
        <fullName evidence="1">Uncharacterized protein</fullName>
    </submittedName>
</protein>
<comment type="caution">
    <text evidence="1">The sequence shown here is derived from an EMBL/GenBank/DDBJ whole genome shotgun (WGS) entry which is preliminary data.</text>
</comment>
<sequence>MSQLAAFTSDDIRRVTFFKRDELTSDLICCEISCEERYWIFHEEMDKWHPLLALLGSLPNFAANWYERVSQPPFARSRFIAFDRPTP</sequence>
<dbReference type="RefSeq" id="WP_201926047.1">
    <property type="nucleotide sequence ID" value="NZ_JAERPO010000001.1"/>
</dbReference>
<evidence type="ECO:0000313" key="1">
    <source>
        <dbReference type="EMBL" id="MBY4636367.1"/>
    </source>
</evidence>
<keyword evidence="2" id="KW-1185">Reference proteome</keyword>
<name>A0ABS7MBG5_9SPHN</name>
<dbReference type="Proteomes" id="UP001166571">
    <property type="component" value="Unassembled WGS sequence"/>
</dbReference>
<evidence type="ECO:0000313" key="2">
    <source>
        <dbReference type="Proteomes" id="UP001166571"/>
    </source>
</evidence>
<reference evidence="1" key="1">
    <citation type="submission" date="2021-08" db="EMBL/GenBank/DDBJ databases">
        <title>Sphingopyxis panaciterrulae sp. nov., isolated from the surface water of the Yellow Sea.</title>
        <authorList>
            <person name="Gao Z."/>
            <person name="Zhang D."/>
            <person name="Zhang A."/>
        </authorList>
    </citation>
    <scope>NUCLEOTIDE SEQUENCE</scope>
    <source>
        <strain evidence="1">XHP0097</strain>
    </source>
</reference>
<accession>A0ABS7MBG5</accession>
<gene>
    <name evidence="1" type="ORF">K5P26_04330</name>
</gene>
<organism evidence="1 2">
    <name type="scientific">Sphingopyxis jiangsuensis</name>
    <dbReference type="NCBI Taxonomy" id="2871171"/>
    <lineage>
        <taxon>Bacteria</taxon>
        <taxon>Pseudomonadati</taxon>
        <taxon>Pseudomonadota</taxon>
        <taxon>Alphaproteobacteria</taxon>
        <taxon>Sphingomonadales</taxon>
        <taxon>Sphingomonadaceae</taxon>
        <taxon>Sphingopyxis</taxon>
    </lineage>
</organism>